<evidence type="ECO:0000313" key="5">
    <source>
        <dbReference type="Proteomes" id="UP000431264"/>
    </source>
</evidence>
<sequence>MIRGNSMQFGSFKSILFILLFSISSFSQNLEDQIYNAIDIFVANPNSTTLNELNQKEFVFSKSVATTDEKLALVILYCNKGSFEMKTNLQQKAIDSYEKAWLLFSNNHLSNYDIIEFCLKPLGTLYTKTGNFTLAENIIKKYIFMAEKDNNQPNIISGYINLSIVYKTIGNHKTAIDLLQKVAKNQNASSLQKKRIQEELAVNTMGLQNLNSQEKITFKEFGTNAIQELKNKAWIALQNNNPDVALTYFEKAKTQFLKEKNIDARTLAKLYTEEASIYISLNDLQKAKNSFTKAYATLLPFNKIHTHLDTNILYSENTFLIIFDGLAYLEEDAQKKLKWYDLSFYVSDLIRDQLISQEAEIRHQIENRKRTEKCIDILWNAYQDKKEFRFLEQAFQYAEKTKNTVLKDRNHQKTLVEQFPNNPDLQLQNELVNKQELLINEYIRLQITQENQARLISLNNELATLSIQLKNLNRKINTTFKNKTETTTLQDLQKKLNEDQAQLLYYFWGKEKAYSFYSNNGEVIWKKITFKQNQETTLKKFIASFEEANTINSNVASFTTTAHSLYDILGLEQIEPQKNLVIIPDGLLHFVAFDALVTQKTNSKTYTTIPFLVYQNKIAYQSNATFYSKNVVSHKNNSIVGFFPVFKNTNAYLEYSIEESKVLEQNNATLFLNEAANRENFKKYCHQYGIIHLSTHGTSGSFSTPATLVFYDDVMLVNELYGLHDCHPDLVVLSACETGIGKLQKGEGAISIARAFQYAGAKNVLFSLWKINDFSTSEIMRHFYSNYNKQHSFFESNYASKLSYLEDEAISNAKKSPYYWSAFVYYGAIDSSETTYIYYYVLGFLLLIVLFLSYGRIARFLKRKEI</sequence>
<dbReference type="EMBL" id="WQLW01000010">
    <property type="protein sequence ID" value="MVO10126.1"/>
    <property type="molecule type" value="Genomic_DNA"/>
</dbReference>
<keyword evidence="2" id="KW-0472">Membrane</keyword>
<dbReference type="PANTHER" id="PTHR10098">
    <property type="entry name" value="RAPSYN-RELATED"/>
    <property type="match status" value="1"/>
</dbReference>
<dbReference type="InterPro" id="IPR024983">
    <property type="entry name" value="CHAT_dom"/>
</dbReference>
<dbReference type="SUPFAM" id="SSF48452">
    <property type="entry name" value="TPR-like"/>
    <property type="match status" value="2"/>
</dbReference>
<evidence type="ECO:0000256" key="1">
    <source>
        <dbReference type="SAM" id="Coils"/>
    </source>
</evidence>
<keyword evidence="2" id="KW-1133">Transmembrane helix</keyword>
<gene>
    <name evidence="4" type="ORF">GOQ30_13220</name>
</gene>
<feature type="transmembrane region" description="Helical" evidence="2">
    <location>
        <begin position="836"/>
        <end position="854"/>
    </location>
</feature>
<feature type="domain" description="CHAT" evidence="3">
    <location>
        <begin position="561"/>
        <end position="827"/>
    </location>
</feature>
<proteinExistence type="predicted"/>
<dbReference type="OrthoDB" id="9771112at2"/>
<feature type="coiled-coil region" evidence="1">
    <location>
        <begin position="455"/>
        <end position="502"/>
    </location>
</feature>
<dbReference type="Proteomes" id="UP000431264">
    <property type="component" value="Unassembled WGS sequence"/>
</dbReference>
<name>A0A6I4ITF0_9FLAO</name>
<evidence type="ECO:0000256" key="2">
    <source>
        <dbReference type="SAM" id="Phobius"/>
    </source>
</evidence>
<dbReference type="RefSeq" id="WP_140998531.1">
    <property type="nucleotide sequence ID" value="NZ_VDCZ01000010.1"/>
</dbReference>
<keyword evidence="2" id="KW-0812">Transmembrane</keyword>
<protein>
    <submittedName>
        <fullName evidence="4">CHAT domain-containing protein</fullName>
    </submittedName>
</protein>
<evidence type="ECO:0000313" key="4">
    <source>
        <dbReference type="EMBL" id="MVO10126.1"/>
    </source>
</evidence>
<accession>A0A6I4ITF0</accession>
<dbReference type="PANTHER" id="PTHR10098:SF108">
    <property type="entry name" value="TETRATRICOPEPTIDE REPEAT PROTEIN 28"/>
    <property type="match status" value="1"/>
</dbReference>
<reference evidence="5" key="1">
    <citation type="submission" date="2019-05" db="EMBL/GenBank/DDBJ databases">
        <title>Flavobacterium profundi sp. nov., isolated from a deep-sea seamount.</title>
        <authorList>
            <person name="Zhang D.-C."/>
        </authorList>
    </citation>
    <scope>NUCLEOTIDE SEQUENCE [LARGE SCALE GENOMIC DNA]</scope>
    <source>
        <strain evidence="5">TP390</strain>
    </source>
</reference>
<dbReference type="SMART" id="SM00028">
    <property type="entry name" value="TPR"/>
    <property type="match status" value="4"/>
</dbReference>
<organism evidence="4 5">
    <name type="scientific">Flavobacterium profundi</name>
    <dbReference type="NCBI Taxonomy" id="1774945"/>
    <lineage>
        <taxon>Bacteria</taxon>
        <taxon>Pseudomonadati</taxon>
        <taxon>Bacteroidota</taxon>
        <taxon>Flavobacteriia</taxon>
        <taxon>Flavobacteriales</taxon>
        <taxon>Flavobacteriaceae</taxon>
        <taxon>Flavobacterium</taxon>
    </lineage>
</organism>
<dbReference type="InterPro" id="IPR019734">
    <property type="entry name" value="TPR_rpt"/>
</dbReference>
<dbReference type="Gene3D" id="1.25.40.10">
    <property type="entry name" value="Tetratricopeptide repeat domain"/>
    <property type="match status" value="2"/>
</dbReference>
<comment type="caution">
    <text evidence="4">The sequence shown here is derived from an EMBL/GenBank/DDBJ whole genome shotgun (WGS) entry which is preliminary data.</text>
</comment>
<dbReference type="AlphaFoldDB" id="A0A6I4ITF0"/>
<keyword evidence="1" id="KW-0175">Coiled coil</keyword>
<dbReference type="InterPro" id="IPR011990">
    <property type="entry name" value="TPR-like_helical_dom_sf"/>
</dbReference>
<keyword evidence="5" id="KW-1185">Reference proteome</keyword>
<evidence type="ECO:0000259" key="3">
    <source>
        <dbReference type="Pfam" id="PF12770"/>
    </source>
</evidence>
<dbReference type="Pfam" id="PF12770">
    <property type="entry name" value="CHAT"/>
    <property type="match status" value="1"/>
</dbReference>
<dbReference type="Pfam" id="PF13181">
    <property type="entry name" value="TPR_8"/>
    <property type="match status" value="1"/>
</dbReference>